<protein>
    <submittedName>
        <fullName evidence="1">Cytidine/deoxycytidylate deaminase family protein</fullName>
    </submittedName>
</protein>
<dbReference type="SUPFAM" id="SSF53927">
    <property type="entry name" value="Cytidine deaminase-like"/>
    <property type="match status" value="1"/>
</dbReference>
<dbReference type="Proteomes" id="UP001592582">
    <property type="component" value="Unassembled WGS sequence"/>
</dbReference>
<accession>A0ABV6V666</accession>
<comment type="caution">
    <text evidence="1">The sequence shown here is derived from an EMBL/GenBank/DDBJ whole genome shotgun (WGS) entry which is preliminary data.</text>
</comment>
<dbReference type="Gene3D" id="3.40.140.10">
    <property type="entry name" value="Cytidine Deaminase, domain 2"/>
    <property type="match status" value="1"/>
</dbReference>
<organism evidence="1 2">
    <name type="scientific">Streptacidiphilus alkalitolerans</name>
    <dbReference type="NCBI Taxonomy" id="3342712"/>
    <lineage>
        <taxon>Bacteria</taxon>
        <taxon>Bacillati</taxon>
        <taxon>Actinomycetota</taxon>
        <taxon>Actinomycetes</taxon>
        <taxon>Kitasatosporales</taxon>
        <taxon>Streptomycetaceae</taxon>
        <taxon>Streptacidiphilus</taxon>
    </lineage>
</organism>
<evidence type="ECO:0000313" key="2">
    <source>
        <dbReference type="Proteomes" id="UP001592582"/>
    </source>
</evidence>
<dbReference type="EMBL" id="JBHEZX010000003">
    <property type="protein sequence ID" value="MFC1409190.1"/>
    <property type="molecule type" value="Genomic_DNA"/>
</dbReference>
<sequence>MKQVLLYLPVFHAGYEALFTRHADAAGALLLGESFADDHPVLKKEIRALSSDTAARALKAATGLSRVTVVERVDLPAAVVADTLVVPDEELMRDIVVRYRLDQGRTVVYERTFLRWDRSWSQVQRPAEYDGIVATDELSRSLLGRAAEEAGLSSDWWRQVGAVAVRDGEVIDVAHNQHRPTEYTPYLDGDPRNDFSRGLRMDLSTAIHAEAMLVARAAGSGVPLAGADLYVSTFPCPACARLVAEAGFRRCFFAGPYAVLDGDAILRAAGVELIWVDTSAAGNDESVDAADATPAVDVTPASGATPAAGAN</sequence>
<evidence type="ECO:0000313" key="1">
    <source>
        <dbReference type="EMBL" id="MFC1409190.1"/>
    </source>
</evidence>
<gene>
    <name evidence="1" type="ORF">ACEZDG_07830</name>
</gene>
<reference evidence="1 2" key="1">
    <citation type="submission" date="2024-09" db="EMBL/GenBank/DDBJ databases">
        <authorList>
            <person name="Lee S.D."/>
        </authorList>
    </citation>
    <scope>NUCLEOTIDE SEQUENCE [LARGE SCALE GENOMIC DNA]</scope>
    <source>
        <strain evidence="1 2">N1-1</strain>
    </source>
</reference>
<dbReference type="PROSITE" id="PS00903">
    <property type="entry name" value="CYT_DCMP_DEAMINASES_1"/>
    <property type="match status" value="1"/>
</dbReference>
<dbReference type="Pfam" id="PF00383">
    <property type="entry name" value="dCMP_cyt_deam_1"/>
    <property type="match status" value="1"/>
</dbReference>
<dbReference type="InterPro" id="IPR016192">
    <property type="entry name" value="APOBEC/CMP_deaminase_Zn-bd"/>
</dbReference>
<dbReference type="InterPro" id="IPR002125">
    <property type="entry name" value="CMP_dCMP_dom"/>
</dbReference>
<dbReference type="PROSITE" id="PS51747">
    <property type="entry name" value="CYT_DCMP_DEAMINASES_2"/>
    <property type="match status" value="1"/>
</dbReference>
<keyword evidence="2" id="KW-1185">Reference proteome</keyword>
<dbReference type="InterPro" id="IPR016193">
    <property type="entry name" value="Cytidine_deaminase-like"/>
</dbReference>
<name>A0ABV6V666_9ACTN</name>
<proteinExistence type="predicted"/>